<protein>
    <submittedName>
        <fullName evidence="3">NAD(P)-dependent oxidoreductase</fullName>
    </submittedName>
</protein>
<dbReference type="InterPro" id="IPR036291">
    <property type="entry name" value="NAD(P)-bd_dom_sf"/>
</dbReference>
<evidence type="ECO:0000256" key="1">
    <source>
        <dbReference type="ARBA" id="ARBA00007637"/>
    </source>
</evidence>
<dbReference type="Gene3D" id="3.90.25.10">
    <property type="entry name" value="UDP-galactose 4-epimerase, domain 1"/>
    <property type="match status" value="1"/>
</dbReference>
<accession>A0A8T4LES4</accession>
<evidence type="ECO:0000313" key="3">
    <source>
        <dbReference type="EMBL" id="MBS3061386.1"/>
    </source>
</evidence>
<organism evidence="3 4">
    <name type="scientific">Candidatus Iainarchaeum sp</name>
    <dbReference type="NCBI Taxonomy" id="3101447"/>
    <lineage>
        <taxon>Archaea</taxon>
        <taxon>Candidatus Iainarchaeota</taxon>
        <taxon>Candidatus Iainarchaeia</taxon>
        <taxon>Candidatus Iainarchaeales</taxon>
        <taxon>Candidatus Iainarchaeaceae</taxon>
        <taxon>Candidatus Iainarchaeum</taxon>
    </lineage>
</organism>
<dbReference type="PANTHER" id="PTHR43000">
    <property type="entry name" value="DTDP-D-GLUCOSE 4,6-DEHYDRATASE-RELATED"/>
    <property type="match status" value="1"/>
</dbReference>
<dbReference type="Pfam" id="PF01370">
    <property type="entry name" value="Epimerase"/>
    <property type="match status" value="1"/>
</dbReference>
<feature type="domain" description="NAD-dependent epimerase/dehydratase" evidence="2">
    <location>
        <begin position="3"/>
        <end position="216"/>
    </location>
</feature>
<dbReference type="InterPro" id="IPR001509">
    <property type="entry name" value="Epimerase_deHydtase"/>
</dbReference>
<proteinExistence type="inferred from homology"/>
<comment type="caution">
    <text evidence="3">The sequence shown here is derived from an EMBL/GenBank/DDBJ whole genome shotgun (WGS) entry which is preliminary data.</text>
</comment>
<dbReference type="Gene3D" id="3.40.50.720">
    <property type="entry name" value="NAD(P)-binding Rossmann-like Domain"/>
    <property type="match status" value="1"/>
</dbReference>
<dbReference type="AlphaFoldDB" id="A0A8T4LES4"/>
<sequence length="296" mass="32865">MNVLVTGGTGFIGNALVKELLLRKNEVIVASMRSNSPQNQPVKIRTSNLKNLEDCVKATKDMDAIFHLATAGEKGKTQEEIQSENETMMKNLLESAKKNQVKSFLLASTLLVNSFLENPKQETSRRGYIQSKLNQEKMLVQTATQAGFSFCIVRIGNCYGPGFLSSGQPSVIGTFITKAIENQPIPVFGEGNQKRSFIHVDDVAKGMCAVFESNKANEPLDLTFPETITINDLAKKIISLTNSKSEISRIPQDHVDVSRPIFDMEKTRLKTGFVPQFSLEKGLKDTISWYQKNKGK</sequence>
<name>A0A8T4LES4_9ARCH</name>
<evidence type="ECO:0000313" key="4">
    <source>
        <dbReference type="Proteomes" id="UP000675968"/>
    </source>
</evidence>
<dbReference type="Proteomes" id="UP000675968">
    <property type="component" value="Unassembled WGS sequence"/>
</dbReference>
<evidence type="ECO:0000259" key="2">
    <source>
        <dbReference type="Pfam" id="PF01370"/>
    </source>
</evidence>
<dbReference type="EMBL" id="JAGVWC010000009">
    <property type="protein sequence ID" value="MBS3061386.1"/>
    <property type="molecule type" value="Genomic_DNA"/>
</dbReference>
<reference evidence="3" key="1">
    <citation type="submission" date="2021-03" db="EMBL/GenBank/DDBJ databases">
        <authorList>
            <person name="Jaffe A."/>
        </authorList>
    </citation>
    <scope>NUCLEOTIDE SEQUENCE</scope>
    <source>
        <strain evidence="3">RIFCSPLOWO2_01_FULL_AR10_48_17</strain>
    </source>
</reference>
<comment type="similarity">
    <text evidence="1">Belongs to the NAD(P)-dependent epimerase/dehydratase family.</text>
</comment>
<reference evidence="3" key="2">
    <citation type="submission" date="2021-05" db="EMBL/GenBank/DDBJ databases">
        <title>Protein family content uncovers lineage relationships and bacterial pathway maintenance mechanisms in DPANN archaea.</title>
        <authorList>
            <person name="Castelle C.J."/>
            <person name="Meheust R."/>
            <person name="Jaffe A.L."/>
            <person name="Seitz K."/>
            <person name="Gong X."/>
            <person name="Baker B.J."/>
            <person name="Banfield J.F."/>
        </authorList>
    </citation>
    <scope>NUCLEOTIDE SEQUENCE</scope>
    <source>
        <strain evidence="3">RIFCSPLOWO2_01_FULL_AR10_48_17</strain>
    </source>
</reference>
<dbReference type="SUPFAM" id="SSF51735">
    <property type="entry name" value="NAD(P)-binding Rossmann-fold domains"/>
    <property type="match status" value="1"/>
</dbReference>
<gene>
    <name evidence="3" type="ORF">J4215_02275</name>
</gene>